<dbReference type="Pfam" id="PF11845">
    <property type="entry name" value="Tll0287-like"/>
    <property type="match status" value="1"/>
</dbReference>
<sequence length="222" mass="24986">MKQKLLTLALLAPLLYTACNSTSNKPETVVEKTETTQQVIVKSEVPASTQNNSSMETTVSYANDKEFIKDQGMMHIKSFMETLQPTLMGLMKSDKTYQTAMGGCTSMAQKMTSDYNAISPDTKIRRTALKYRNEKNKPDATDTVVMERFLASNNLTEPLVVEMPNNYRVYKALDMKQPCLACHGDTISQELVKMLEKSYPKDMATHFKLGEFRGVIIAEVKK</sequence>
<evidence type="ECO:0000256" key="1">
    <source>
        <dbReference type="SAM" id="SignalP"/>
    </source>
</evidence>
<name>A0A6S6T6H0_9BACT</name>
<reference evidence="3" key="1">
    <citation type="submission" date="2020-01" db="EMBL/GenBank/DDBJ databases">
        <authorList>
            <person name="Meier V. D."/>
            <person name="Meier V D."/>
        </authorList>
    </citation>
    <scope>NUCLEOTIDE SEQUENCE</scope>
    <source>
        <strain evidence="3">HLG_WM_MAG_04</strain>
    </source>
</reference>
<dbReference type="AlphaFoldDB" id="A0A6S6T6H0"/>
<keyword evidence="1" id="KW-0732">Signal</keyword>
<feature type="domain" description="Tll0287-like" evidence="2">
    <location>
        <begin position="68"/>
        <end position="218"/>
    </location>
</feature>
<proteinExistence type="predicted"/>
<organism evidence="3">
    <name type="scientific">uncultured Sulfurovum sp</name>
    <dbReference type="NCBI Taxonomy" id="269237"/>
    <lineage>
        <taxon>Bacteria</taxon>
        <taxon>Pseudomonadati</taxon>
        <taxon>Campylobacterota</taxon>
        <taxon>Epsilonproteobacteria</taxon>
        <taxon>Campylobacterales</taxon>
        <taxon>Sulfurovaceae</taxon>
        <taxon>Sulfurovum</taxon>
        <taxon>environmental samples</taxon>
    </lineage>
</organism>
<gene>
    <name evidence="3" type="ORF">HELGO_WM18650</name>
</gene>
<accession>A0A6S6T6H0</accession>
<protein>
    <submittedName>
        <fullName evidence="3">Cytochrome c family protein</fullName>
    </submittedName>
</protein>
<dbReference type="EMBL" id="CACVAX010000033">
    <property type="protein sequence ID" value="CAA6811020.1"/>
    <property type="molecule type" value="Genomic_DNA"/>
</dbReference>
<evidence type="ECO:0000313" key="3">
    <source>
        <dbReference type="EMBL" id="CAA6811020.1"/>
    </source>
</evidence>
<feature type="chain" id="PRO_5027664832" evidence="1">
    <location>
        <begin position="19"/>
        <end position="222"/>
    </location>
</feature>
<feature type="signal peptide" evidence="1">
    <location>
        <begin position="1"/>
        <end position="18"/>
    </location>
</feature>
<dbReference type="InterPro" id="IPR021796">
    <property type="entry name" value="Tll0287-like_dom"/>
</dbReference>
<evidence type="ECO:0000259" key="2">
    <source>
        <dbReference type="Pfam" id="PF11845"/>
    </source>
</evidence>